<dbReference type="AlphaFoldDB" id="A0A249JYW1"/>
<keyword evidence="1" id="KW-0812">Transmembrane</keyword>
<protein>
    <recommendedName>
        <fullName evidence="4">F0F1-ATPase subunit Ca2+/Mg2+ transporter</fullName>
    </recommendedName>
</protein>
<evidence type="ECO:0000256" key="1">
    <source>
        <dbReference type="SAM" id="Phobius"/>
    </source>
</evidence>
<evidence type="ECO:0000313" key="3">
    <source>
        <dbReference type="Proteomes" id="UP000217153"/>
    </source>
</evidence>
<organism evidence="2 3">
    <name type="scientific">Candidatus Nanopelagicus limnae</name>
    <dbReference type="NCBI Taxonomy" id="1884634"/>
    <lineage>
        <taxon>Bacteria</taxon>
        <taxon>Bacillati</taxon>
        <taxon>Actinomycetota</taxon>
        <taxon>Actinomycetes</taxon>
        <taxon>Candidatus Nanopelagicales</taxon>
        <taxon>Candidatus Nanopelagicaceae</taxon>
        <taxon>Candidatus Nanopelagicus</taxon>
    </lineage>
</organism>
<dbReference type="RefSeq" id="WP_095680997.1">
    <property type="nucleotide sequence ID" value="NZ_CP016768.2"/>
</dbReference>
<gene>
    <name evidence="2" type="ORF">B1s21122_05070</name>
</gene>
<evidence type="ECO:0000313" key="2">
    <source>
        <dbReference type="EMBL" id="ASY09692.1"/>
    </source>
</evidence>
<name>A0A249JYW1_9ACTN</name>
<dbReference type="EMBL" id="CP016768">
    <property type="protein sequence ID" value="ASY09692.1"/>
    <property type="molecule type" value="Genomic_DNA"/>
</dbReference>
<keyword evidence="1" id="KW-0472">Membrane</keyword>
<feature type="transmembrane region" description="Helical" evidence="1">
    <location>
        <begin position="20"/>
        <end position="42"/>
    </location>
</feature>
<dbReference type="Proteomes" id="UP000217153">
    <property type="component" value="Chromosome"/>
</dbReference>
<feature type="transmembrane region" description="Helical" evidence="1">
    <location>
        <begin position="48"/>
        <end position="68"/>
    </location>
</feature>
<reference evidence="3" key="1">
    <citation type="submission" date="2016-10" db="EMBL/GenBank/DDBJ databases">
        <title>High microdiversification within the ubiquitous acI lineage of Actinobacteria.</title>
        <authorList>
            <person name="Neuenschwander S.M."/>
            <person name="Salcher M."/>
            <person name="Ghai R."/>
            <person name="Pernthaler J."/>
        </authorList>
    </citation>
    <scope>NUCLEOTIDE SEQUENCE [LARGE SCALE GENOMIC DNA]</scope>
</reference>
<sequence length="74" mass="8252">MSRKNSNDDNISNSQNEENALWSIVGYLLSGLLIWGGIGWGFDRWLGTTYLVLVGMLLGAGASIYLVWLRFGRD</sequence>
<dbReference type="KEGG" id="abam:B1s21122_05070"/>
<accession>A0A249JYW1</accession>
<evidence type="ECO:0008006" key="4">
    <source>
        <dbReference type="Google" id="ProtNLM"/>
    </source>
</evidence>
<keyword evidence="1" id="KW-1133">Transmembrane helix</keyword>
<proteinExistence type="predicted"/>
<keyword evidence="3" id="KW-1185">Reference proteome</keyword>